<organism evidence="5 6">
    <name type="scientific">Adineta steineri</name>
    <dbReference type="NCBI Taxonomy" id="433720"/>
    <lineage>
        <taxon>Eukaryota</taxon>
        <taxon>Metazoa</taxon>
        <taxon>Spiralia</taxon>
        <taxon>Gnathifera</taxon>
        <taxon>Rotifera</taxon>
        <taxon>Eurotatoria</taxon>
        <taxon>Bdelloidea</taxon>
        <taxon>Adinetida</taxon>
        <taxon>Adinetidae</taxon>
        <taxon>Adineta</taxon>
    </lineage>
</organism>
<dbReference type="Gene3D" id="1.20.920.10">
    <property type="entry name" value="Bromodomain-like"/>
    <property type="match status" value="1"/>
</dbReference>
<comment type="caution">
    <text evidence="5">The sequence shown here is derived from an EMBL/GenBank/DDBJ whole genome shotgun (WGS) entry which is preliminary data.</text>
</comment>
<name>A0A820NZ11_9BILA</name>
<protein>
    <recommendedName>
        <fullName evidence="4">Bromo domain-containing protein</fullName>
    </recommendedName>
</protein>
<accession>A0A820NZ11</accession>
<dbReference type="Pfam" id="PF00439">
    <property type="entry name" value="Bromodomain"/>
    <property type="match status" value="1"/>
</dbReference>
<proteinExistence type="predicted"/>
<evidence type="ECO:0000256" key="3">
    <source>
        <dbReference type="SAM" id="MobiDB-lite"/>
    </source>
</evidence>
<evidence type="ECO:0000259" key="4">
    <source>
        <dbReference type="PROSITE" id="PS50014"/>
    </source>
</evidence>
<feature type="compositionally biased region" description="Polar residues" evidence="3">
    <location>
        <begin position="15"/>
        <end position="24"/>
    </location>
</feature>
<dbReference type="AlphaFoldDB" id="A0A820NZ11"/>
<dbReference type="GO" id="GO:0006338">
    <property type="term" value="P:chromatin remodeling"/>
    <property type="evidence" value="ECO:0007669"/>
    <property type="project" value="InterPro"/>
</dbReference>
<gene>
    <name evidence="5" type="ORF">OKA104_LOCUS51349</name>
</gene>
<feature type="non-terminal residue" evidence="5">
    <location>
        <position position="104"/>
    </location>
</feature>
<dbReference type="PANTHER" id="PTHR47092">
    <property type="entry name" value="CAT EYE SYNDROME CRITICAL REGION PROTEIN 2"/>
    <property type="match status" value="1"/>
</dbReference>
<sequence>DGSLTGHNGSEFDENSNTSSILNDENNHPIDTSDIHQKVLTMLRTNENSWPFLEPVTEELAPNYFAIIENPMDLTTIQQKINNKTYVNNSSSFIRLLSISKFFT</sequence>
<reference evidence="5" key="1">
    <citation type="submission" date="2021-02" db="EMBL/GenBank/DDBJ databases">
        <authorList>
            <person name="Nowell W R."/>
        </authorList>
    </citation>
    <scope>NUCLEOTIDE SEQUENCE</scope>
</reference>
<dbReference type="InterPro" id="IPR001487">
    <property type="entry name" value="Bromodomain"/>
</dbReference>
<evidence type="ECO:0000256" key="1">
    <source>
        <dbReference type="ARBA" id="ARBA00023117"/>
    </source>
</evidence>
<dbReference type="PROSITE" id="PS50014">
    <property type="entry name" value="BROMODOMAIN_2"/>
    <property type="match status" value="1"/>
</dbReference>
<dbReference type="InterPro" id="IPR036427">
    <property type="entry name" value="Bromodomain-like_sf"/>
</dbReference>
<dbReference type="SUPFAM" id="SSF47370">
    <property type="entry name" value="Bromodomain"/>
    <property type="match status" value="1"/>
</dbReference>
<evidence type="ECO:0000313" key="5">
    <source>
        <dbReference type="EMBL" id="CAF4400032.1"/>
    </source>
</evidence>
<keyword evidence="1 2" id="KW-0103">Bromodomain</keyword>
<dbReference type="PANTHER" id="PTHR47092:SF1">
    <property type="entry name" value="CHROMATIN REMODELING REGULATOR CECR2"/>
    <property type="match status" value="1"/>
</dbReference>
<evidence type="ECO:0000313" key="6">
    <source>
        <dbReference type="Proteomes" id="UP000663881"/>
    </source>
</evidence>
<feature type="domain" description="Bromo" evidence="4">
    <location>
        <begin position="44"/>
        <end position="104"/>
    </location>
</feature>
<evidence type="ECO:0000256" key="2">
    <source>
        <dbReference type="PROSITE-ProRule" id="PRU00035"/>
    </source>
</evidence>
<feature type="non-terminal residue" evidence="5">
    <location>
        <position position="1"/>
    </location>
</feature>
<dbReference type="EMBL" id="CAJOAY010027628">
    <property type="protein sequence ID" value="CAF4400032.1"/>
    <property type="molecule type" value="Genomic_DNA"/>
</dbReference>
<dbReference type="InterPro" id="IPR029614">
    <property type="entry name" value="CECR2"/>
</dbReference>
<dbReference type="PRINTS" id="PR00503">
    <property type="entry name" value="BROMODOMAIN"/>
</dbReference>
<feature type="region of interest" description="Disordered" evidence="3">
    <location>
        <begin position="1"/>
        <end position="30"/>
    </location>
</feature>
<dbReference type="GO" id="GO:0090537">
    <property type="term" value="C:CERF complex"/>
    <property type="evidence" value="ECO:0007669"/>
    <property type="project" value="InterPro"/>
</dbReference>
<dbReference type="Proteomes" id="UP000663881">
    <property type="component" value="Unassembled WGS sequence"/>
</dbReference>